<keyword evidence="5 9" id="KW-0798">TonB box</keyword>
<evidence type="ECO:0000256" key="4">
    <source>
        <dbReference type="ARBA" id="ARBA00022692"/>
    </source>
</evidence>
<evidence type="ECO:0000259" key="12">
    <source>
        <dbReference type="Pfam" id="PF07715"/>
    </source>
</evidence>
<dbReference type="InterPro" id="IPR039426">
    <property type="entry name" value="TonB-dep_rcpt-like"/>
</dbReference>
<evidence type="ECO:0000256" key="1">
    <source>
        <dbReference type="ARBA" id="ARBA00004571"/>
    </source>
</evidence>
<dbReference type="AlphaFoldDB" id="A0A9X1DCF0"/>
<keyword evidence="6 8" id="KW-0472">Membrane</keyword>
<evidence type="ECO:0000256" key="10">
    <source>
        <dbReference type="SAM" id="SignalP"/>
    </source>
</evidence>
<dbReference type="InterPro" id="IPR036942">
    <property type="entry name" value="Beta-barrel_TonB_sf"/>
</dbReference>
<comment type="caution">
    <text evidence="13">The sequence shown here is derived from an EMBL/GenBank/DDBJ whole genome shotgun (WGS) entry which is preliminary data.</text>
</comment>
<accession>A0A9X1DCF0</accession>
<evidence type="ECO:0000259" key="11">
    <source>
        <dbReference type="Pfam" id="PF00593"/>
    </source>
</evidence>
<evidence type="ECO:0000313" key="13">
    <source>
        <dbReference type="EMBL" id="MBT2187386.1"/>
    </source>
</evidence>
<dbReference type="PANTHER" id="PTHR47234">
    <property type="match status" value="1"/>
</dbReference>
<evidence type="ECO:0000256" key="8">
    <source>
        <dbReference type="PROSITE-ProRule" id="PRU01360"/>
    </source>
</evidence>
<keyword evidence="3 8" id="KW-1134">Transmembrane beta strand</keyword>
<comment type="subcellular location">
    <subcellularLocation>
        <location evidence="1 8">Cell outer membrane</location>
        <topology evidence="1 8">Multi-pass membrane protein</topology>
    </subcellularLocation>
</comment>
<dbReference type="Gene3D" id="2.40.170.20">
    <property type="entry name" value="TonB-dependent receptor, beta-barrel domain"/>
    <property type="match status" value="1"/>
</dbReference>
<dbReference type="InterPro" id="IPR012910">
    <property type="entry name" value="Plug_dom"/>
</dbReference>
<dbReference type="GO" id="GO:0009279">
    <property type="term" value="C:cell outer membrane"/>
    <property type="evidence" value="ECO:0007669"/>
    <property type="project" value="UniProtKB-SubCell"/>
</dbReference>
<keyword evidence="2 8" id="KW-0813">Transport</keyword>
<keyword evidence="4 8" id="KW-0812">Transmembrane</keyword>
<proteinExistence type="inferred from homology"/>
<sequence>MTAPIVRLRNLQVSSGSSATALALGLALMASPALAQDAAAAAAAPQQAEAAPEEAIVVTGSRIARSGFDQPTPVTMINAEQMQRQAVTNISQSLNDLPSFRPQSTPATTAIFVSNLGAATADLRGLGANRTLVLIDGRRVVPATVAGGSFTPGGTVDLNLIPTSLVQRAEVVTGGASAAYGSDAVAGVVNLILDTKFSGIRGSAQYGLAEAGDNKEYQLSLAVGTGFADSRGHIVVGAEYSDSKGVGDCYTRDWCAAGSGTISNPLVSGSTTQRVAAGQPATIFLPNPRTATASMAGLITAGPLRGTEFNTSGTTFAHNYGTFYNAGLFQSGGGDPVMAYYENFPIVSPTERLNIFGHGEFELGDAVTLFAEGSYGRVHGTIIGAQRRDTAITIRRDNAFLPTTVATRMDSLGLTSFNMGRIWDDIGPQVGTVTRSTSRAVFGAKIRMWGDWTMDAYYQYGQTNYHQIGRNTTITPRMTFALDSVLVNGVATCRGVRDNVAAAAGCQPLNPFGNGSVQTTPAGVAYVTGTATQDSKLTQNVVSAAGQGTLFQGWAGPIKLATGLEFRQDIARGTADPISTALQFYTSPGAAISGKVDVFEAFGELSVPLFKGAELNGALRTTDYSTTGAVTTWKIGADYAPLPWLRLRGTRSRDIRAPSIFELYGPRSTSFQTVIPATSPGGQVLASVLLGGNDKLVPEVADTWTVGVVLQPDFGSAGRPRLSVDYYDIQLNNAVSQLGAQVIADGCEKNKNPELCALVTYDGTGKIAQIVNLNINLGSLITRGWDVEASYTLPMTVFGGQISWRGLATIVDDLITVSASGTVDRAGMNGAPTSQPSGVPRYIINSYLTYTSDRVTAQVQVRHLSGGIYNVTSIGPGQAGYDPALANSVNDNLIGSATYVNLNASVAVWKKDDRKLEIFGAVSNLLDRDPANNTPSSFGPANNVLYDVIGRSYRVGARFKF</sequence>
<evidence type="ECO:0000256" key="2">
    <source>
        <dbReference type="ARBA" id="ARBA00022448"/>
    </source>
</evidence>
<dbReference type="InterPro" id="IPR037066">
    <property type="entry name" value="Plug_dom_sf"/>
</dbReference>
<reference evidence="13" key="1">
    <citation type="submission" date="2021-05" db="EMBL/GenBank/DDBJ databases">
        <title>Genome of Sphingobium sp. strain.</title>
        <authorList>
            <person name="Fan R."/>
        </authorList>
    </citation>
    <scope>NUCLEOTIDE SEQUENCE</scope>
    <source>
        <strain evidence="13">H33</strain>
    </source>
</reference>
<evidence type="ECO:0000256" key="3">
    <source>
        <dbReference type="ARBA" id="ARBA00022452"/>
    </source>
</evidence>
<evidence type="ECO:0000256" key="6">
    <source>
        <dbReference type="ARBA" id="ARBA00023136"/>
    </source>
</evidence>
<feature type="domain" description="TonB-dependent receptor-like beta-barrel" evidence="11">
    <location>
        <begin position="437"/>
        <end position="925"/>
    </location>
</feature>
<dbReference type="Gene3D" id="2.170.130.10">
    <property type="entry name" value="TonB-dependent receptor, plug domain"/>
    <property type="match status" value="1"/>
</dbReference>
<dbReference type="Pfam" id="PF00593">
    <property type="entry name" value="TonB_dep_Rec_b-barrel"/>
    <property type="match status" value="1"/>
</dbReference>
<feature type="domain" description="TonB-dependent receptor plug" evidence="12">
    <location>
        <begin position="69"/>
        <end position="188"/>
    </location>
</feature>
<keyword evidence="7 8" id="KW-0998">Cell outer membrane</keyword>
<evidence type="ECO:0000256" key="9">
    <source>
        <dbReference type="RuleBase" id="RU003357"/>
    </source>
</evidence>
<feature type="chain" id="PRO_5040737290" evidence="10">
    <location>
        <begin position="36"/>
        <end position="961"/>
    </location>
</feature>
<dbReference type="InterPro" id="IPR000531">
    <property type="entry name" value="Beta-barrel_TonB"/>
</dbReference>
<comment type="similarity">
    <text evidence="8 9">Belongs to the TonB-dependent receptor family.</text>
</comment>
<name>A0A9X1DCF0_9SPHN</name>
<keyword evidence="14" id="KW-1185">Reference proteome</keyword>
<dbReference type="Pfam" id="PF07715">
    <property type="entry name" value="Plug"/>
    <property type="match status" value="1"/>
</dbReference>
<keyword evidence="13" id="KW-0675">Receptor</keyword>
<dbReference type="Proteomes" id="UP001138757">
    <property type="component" value="Unassembled WGS sequence"/>
</dbReference>
<evidence type="ECO:0000256" key="5">
    <source>
        <dbReference type="ARBA" id="ARBA00023077"/>
    </source>
</evidence>
<dbReference type="EMBL" id="JAHGAW010000006">
    <property type="protein sequence ID" value="MBT2187386.1"/>
    <property type="molecule type" value="Genomic_DNA"/>
</dbReference>
<dbReference type="RefSeq" id="WP_214623286.1">
    <property type="nucleotide sequence ID" value="NZ_JAHGAW010000006.1"/>
</dbReference>
<protein>
    <submittedName>
        <fullName evidence="13">TonB-dependent receptor</fullName>
    </submittedName>
</protein>
<organism evidence="13 14">
    <name type="scientific">Sphingobium nicotianae</name>
    <dbReference type="NCBI Taxonomy" id="2782607"/>
    <lineage>
        <taxon>Bacteria</taxon>
        <taxon>Pseudomonadati</taxon>
        <taxon>Pseudomonadota</taxon>
        <taxon>Alphaproteobacteria</taxon>
        <taxon>Sphingomonadales</taxon>
        <taxon>Sphingomonadaceae</taxon>
        <taxon>Sphingobium</taxon>
    </lineage>
</organism>
<dbReference type="PROSITE" id="PS52016">
    <property type="entry name" value="TONB_DEPENDENT_REC_3"/>
    <property type="match status" value="1"/>
</dbReference>
<dbReference type="PANTHER" id="PTHR47234:SF3">
    <property type="entry name" value="SECRETIN_TONB SHORT N-TERMINAL DOMAIN-CONTAINING PROTEIN"/>
    <property type="match status" value="1"/>
</dbReference>
<gene>
    <name evidence="13" type="ORF">KK488_10555</name>
</gene>
<dbReference type="SUPFAM" id="SSF56935">
    <property type="entry name" value="Porins"/>
    <property type="match status" value="1"/>
</dbReference>
<evidence type="ECO:0000313" key="14">
    <source>
        <dbReference type="Proteomes" id="UP001138757"/>
    </source>
</evidence>
<keyword evidence="10" id="KW-0732">Signal</keyword>
<evidence type="ECO:0000256" key="7">
    <source>
        <dbReference type="ARBA" id="ARBA00023237"/>
    </source>
</evidence>
<feature type="signal peptide" evidence="10">
    <location>
        <begin position="1"/>
        <end position="35"/>
    </location>
</feature>